<dbReference type="Gene3D" id="3.40.50.720">
    <property type="entry name" value="NAD(P)-binding Rossmann-like Domain"/>
    <property type="match status" value="1"/>
</dbReference>
<dbReference type="Pfam" id="PF20463">
    <property type="entry name" value="PDH_C"/>
    <property type="match status" value="1"/>
</dbReference>
<evidence type="ECO:0000256" key="2">
    <source>
        <dbReference type="ARBA" id="ARBA00023002"/>
    </source>
</evidence>
<dbReference type="PANTHER" id="PTHR21363">
    <property type="entry name" value="PREPHENATE DEHYDROGENASE"/>
    <property type="match status" value="1"/>
</dbReference>
<dbReference type="GO" id="GO:0006571">
    <property type="term" value="P:tyrosine biosynthetic process"/>
    <property type="evidence" value="ECO:0007669"/>
    <property type="project" value="InterPro"/>
</dbReference>
<protein>
    <recommendedName>
        <fullName evidence="4">Prephenate/arogenate dehydrogenase domain-containing protein</fullName>
    </recommendedName>
</protein>
<comment type="similarity">
    <text evidence="1">Belongs to the prephenate/arogenate dehydrogenase family.</text>
</comment>
<keyword evidence="6" id="KW-1185">Reference proteome</keyword>
<organism evidence="5 6">
    <name type="scientific">Anaerosporomusa subterranea</name>
    <dbReference type="NCBI Taxonomy" id="1794912"/>
    <lineage>
        <taxon>Bacteria</taxon>
        <taxon>Bacillati</taxon>
        <taxon>Bacillota</taxon>
        <taxon>Negativicutes</taxon>
        <taxon>Acetonemataceae</taxon>
        <taxon>Anaerosporomusa</taxon>
    </lineage>
</organism>
<dbReference type="GO" id="GO:0004665">
    <property type="term" value="F:prephenate dehydrogenase (NADP+) activity"/>
    <property type="evidence" value="ECO:0007669"/>
    <property type="project" value="InterPro"/>
</dbReference>
<evidence type="ECO:0000256" key="1">
    <source>
        <dbReference type="ARBA" id="ARBA00007964"/>
    </source>
</evidence>
<dbReference type="STRING" id="1794912.AXX12_02075"/>
<dbReference type="InterPro" id="IPR046826">
    <property type="entry name" value="PDH_N"/>
</dbReference>
<feature type="domain" description="Prephenate/arogenate dehydrogenase" evidence="4">
    <location>
        <begin position="1"/>
        <end position="280"/>
    </location>
</feature>
<dbReference type="GO" id="GO:0070403">
    <property type="term" value="F:NAD+ binding"/>
    <property type="evidence" value="ECO:0007669"/>
    <property type="project" value="InterPro"/>
</dbReference>
<dbReference type="Proteomes" id="UP000076268">
    <property type="component" value="Unassembled WGS sequence"/>
</dbReference>
<dbReference type="PROSITE" id="PS51176">
    <property type="entry name" value="PDH_ADH"/>
    <property type="match status" value="1"/>
</dbReference>
<dbReference type="PANTHER" id="PTHR21363:SF0">
    <property type="entry name" value="PREPHENATE DEHYDROGENASE [NADP(+)]"/>
    <property type="match status" value="1"/>
</dbReference>
<dbReference type="InterPro" id="IPR050812">
    <property type="entry name" value="Preph/Arog_dehydrog"/>
</dbReference>
<reference evidence="5 6" key="1">
    <citation type="submission" date="2016-02" db="EMBL/GenBank/DDBJ databases">
        <title>Anaerosporomusa subterraneum gen. nov., sp. nov., a spore-forming obligate anaerobe isolated from saprolite.</title>
        <authorList>
            <person name="Choi J.K."/>
            <person name="Shah M."/>
            <person name="Yee N."/>
        </authorList>
    </citation>
    <scope>NUCLEOTIDE SEQUENCE [LARGE SCALE GENOMIC DNA]</scope>
    <source>
        <strain evidence="5 6">RU4</strain>
    </source>
</reference>
<dbReference type="InterPro" id="IPR008927">
    <property type="entry name" value="6-PGluconate_DH-like_C_sf"/>
</dbReference>
<keyword evidence="2" id="KW-0560">Oxidoreductase</keyword>
<comment type="pathway">
    <text evidence="3">Amino-acid biosynthesis.</text>
</comment>
<evidence type="ECO:0000313" key="5">
    <source>
        <dbReference type="EMBL" id="KYZ77593.1"/>
    </source>
</evidence>
<dbReference type="InterPro" id="IPR003099">
    <property type="entry name" value="Prephen_DH"/>
</dbReference>
<proteinExistence type="inferred from homology"/>
<dbReference type="SUPFAM" id="SSF48179">
    <property type="entry name" value="6-phosphogluconate dehydrogenase C-terminal domain-like"/>
    <property type="match status" value="1"/>
</dbReference>
<gene>
    <name evidence="5" type="ORF">AXX12_02075</name>
</gene>
<dbReference type="OrthoDB" id="9802008at2"/>
<evidence type="ECO:0000259" key="4">
    <source>
        <dbReference type="PROSITE" id="PS51176"/>
    </source>
</evidence>
<sequence length="280" mass="29905">MIGGSIAIGLKRYVKPCPVILGLDRNANSLSAAKQQQVIDRVSQSPGPELLQADIVFLCTPVLQMEVVAASIAPFLKSGAIITDVGSTKSWLAPRMKSLLPPHVRYIGGHPMAGREKSGYSAADGNLFRDKWYLLCPDLDTDTQALQLIRALAESLGAKVDVMDSVRHDQCAAVISHTPHIAAAAMVNLLDCYPDPQTSLKLAGGGFRDTTRIASSDADMWADVCISNAPAILGSLQAYQGVLANLSAAVEQADRAAIRAFFASAKVHRDSLLEQLDNNK</sequence>
<evidence type="ECO:0000313" key="6">
    <source>
        <dbReference type="Proteomes" id="UP000076268"/>
    </source>
</evidence>
<accession>A0A154BU91</accession>
<dbReference type="Gene3D" id="1.10.3660.10">
    <property type="entry name" value="6-phosphogluconate dehydrogenase C-terminal like domain"/>
    <property type="match status" value="1"/>
</dbReference>
<dbReference type="InterPro" id="IPR036291">
    <property type="entry name" value="NAD(P)-bd_dom_sf"/>
</dbReference>
<dbReference type="GO" id="GO:0008977">
    <property type="term" value="F:prephenate dehydrogenase (NAD+) activity"/>
    <property type="evidence" value="ECO:0007669"/>
    <property type="project" value="InterPro"/>
</dbReference>
<dbReference type="InterPro" id="IPR046825">
    <property type="entry name" value="PDH_C"/>
</dbReference>
<evidence type="ECO:0000256" key="3">
    <source>
        <dbReference type="ARBA" id="ARBA00029440"/>
    </source>
</evidence>
<dbReference type="EMBL" id="LSGP01000013">
    <property type="protein sequence ID" value="KYZ77593.1"/>
    <property type="molecule type" value="Genomic_DNA"/>
</dbReference>
<dbReference type="AlphaFoldDB" id="A0A154BU91"/>
<dbReference type="FunFam" id="3.40.50.720:FF:000208">
    <property type="entry name" value="Prephenate dehydrogenase"/>
    <property type="match status" value="1"/>
</dbReference>
<dbReference type="Pfam" id="PF02153">
    <property type="entry name" value="PDH_N"/>
    <property type="match status" value="1"/>
</dbReference>
<dbReference type="SUPFAM" id="SSF51735">
    <property type="entry name" value="NAD(P)-binding Rossmann-fold domains"/>
    <property type="match status" value="1"/>
</dbReference>
<comment type="caution">
    <text evidence="5">The sequence shown here is derived from an EMBL/GenBank/DDBJ whole genome shotgun (WGS) entry which is preliminary data.</text>
</comment>
<name>A0A154BU91_ANASB</name>